<dbReference type="GO" id="GO:0032012">
    <property type="term" value="P:regulation of ARF protein signal transduction"/>
    <property type="evidence" value="ECO:0007669"/>
    <property type="project" value="InterPro"/>
</dbReference>
<keyword evidence="3" id="KW-1185">Reference proteome</keyword>
<dbReference type="InterPro" id="IPR035999">
    <property type="entry name" value="Sec7_dom_sf"/>
</dbReference>
<protein>
    <recommendedName>
        <fullName evidence="1">SEC7 domain-containing protein</fullName>
    </recommendedName>
</protein>
<evidence type="ECO:0000313" key="3">
    <source>
        <dbReference type="Proteomes" id="UP000694421"/>
    </source>
</evidence>
<name>A0A8D0DRM6_SALMN</name>
<dbReference type="Pfam" id="PF01369">
    <property type="entry name" value="Sec7"/>
    <property type="match status" value="1"/>
</dbReference>
<dbReference type="OMA" id="YIDTHQA"/>
<organism evidence="2 3">
    <name type="scientific">Salvator merianae</name>
    <name type="common">Argentine black and white tegu</name>
    <name type="synonym">Tupinambis merianae</name>
    <dbReference type="NCBI Taxonomy" id="96440"/>
    <lineage>
        <taxon>Eukaryota</taxon>
        <taxon>Metazoa</taxon>
        <taxon>Chordata</taxon>
        <taxon>Craniata</taxon>
        <taxon>Vertebrata</taxon>
        <taxon>Euteleostomi</taxon>
        <taxon>Lepidosauria</taxon>
        <taxon>Squamata</taxon>
        <taxon>Bifurcata</taxon>
        <taxon>Unidentata</taxon>
        <taxon>Episquamata</taxon>
        <taxon>Laterata</taxon>
        <taxon>Teiioidea</taxon>
        <taxon>Teiidae</taxon>
        <taxon>Salvator</taxon>
    </lineage>
</organism>
<dbReference type="PROSITE" id="PS50190">
    <property type="entry name" value="SEC7"/>
    <property type="match status" value="1"/>
</dbReference>
<feature type="domain" description="SEC7" evidence="1">
    <location>
        <begin position="27"/>
        <end position="125"/>
    </location>
</feature>
<evidence type="ECO:0000259" key="1">
    <source>
        <dbReference type="PROSITE" id="PS50190"/>
    </source>
</evidence>
<proteinExistence type="predicted"/>
<dbReference type="GO" id="GO:0005085">
    <property type="term" value="F:guanyl-nucleotide exchange factor activity"/>
    <property type="evidence" value="ECO:0007669"/>
    <property type="project" value="InterPro"/>
</dbReference>
<dbReference type="PANTHER" id="PTHR10663:SF323">
    <property type="entry name" value="CYTOHESIN-4"/>
    <property type="match status" value="1"/>
</dbReference>
<dbReference type="InterPro" id="IPR000904">
    <property type="entry name" value="Sec7_dom"/>
</dbReference>
<evidence type="ECO:0000313" key="2">
    <source>
        <dbReference type="Ensembl" id="ENSSMRP00000020211.1"/>
    </source>
</evidence>
<accession>A0A8D0DRM6</accession>
<dbReference type="Proteomes" id="UP000694421">
    <property type="component" value="Unplaced"/>
</dbReference>
<dbReference type="AlphaFoldDB" id="A0A8D0DRM6"/>
<dbReference type="SUPFAM" id="SSF48425">
    <property type="entry name" value="Sec7 domain"/>
    <property type="match status" value="1"/>
</dbReference>
<dbReference type="Ensembl" id="ENSSMRT00000023692.1">
    <property type="protein sequence ID" value="ENSSMRP00000020211.1"/>
    <property type="gene ID" value="ENSSMRG00000015732.1"/>
</dbReference>
<dbReference type="Gene3D" id="1.10.220.20">
    <property type="match status" value="1"/>
</dbReference>
<reference evidence="2" key="2">
    <citation type="submission" date="2025-09" db="UniProtKB">
        <authorList>
            <consortium name="Ensembl"/>
        </authorList>
    </citation>
    <scope>IDENTIFICATION</scope>
</reference>
<dbReference type="GeneTree" id="ENSGT00940000160865"/>
<dbReference type="PANTHER" id="PTHR10663">
    <property type="entry name" value="GUANYL-NUCLEOTIDE EXCHANGE FACTOR"/>
    <property type="match status" value="1"/>
</dbReference>
<reference evidence="2" key="1">
    <citation type="submission" date="2025-08" db="UniProtKB">
        <authorList>
            <consortium name="Ensembl"/>
        </authorList>
    </citation>
    <scope>IDENTIFICATION</scope>
</reference>
<dbReference type="FunFam" id="1.10.220.20:FF:000003">
    <property type="entry name" value="Cytohesin 1"/>
    <property type="match status" value="1"/>
</dbReference>
<sequence length="127" mass="14637">VSLSPLQRLKDEIAEVFEEIDDFQKAQRSRTIQKEKDLCVGKKKFNIDPSKGIQYLTEHKVLSSNIQEIAQFLYKGEGLNKTAIGDYLGQRDELNLQILQAFVECHQFANLNLVQALSVLMVKLKWR</sequence>